<accession>A0A1J0N0L6</accession>
<organism evidence="7 9">
    <name type="scientific">Streptococcus iniae</name>
    <name type="common">Streptococcus shiloi</name>
    <dbReference type="NCBI Taxonomy" id="1346"/>
    <lineage>
        <taxon>Bacteria</taxon>
        <taxon>Bacillati</taxon>
        <taxon>Bacillota</taxon>
        <taxon>Bacilli</taxon>
        <taxon>Lactobacillales</taxon>
        <taxon>Streptococcaceae</taxon>
        <taxon>Streptococcus</taxon>
    </lineage>
</organism>
<evidence type="ECO:0000313" key="9">
    <source>
        <dbReference type="Proteomes" id="UP000269148"/>
    </source>
</evidence>
<feature type="transmembrane region" description="Helical" evidence="5">
    <location>
        <begin position="41"/>
        <end position="60"/>
    </location>
</feature>
<dbReference type="PANTHER" id="PTHR43847:SF1">
    <property type="entry name" value="BLL3993 PROTEIN"/>
    <property type="match status" value="1"/>
</dbReference>
<keyword evidence="4 5" id="KW-0472">Membrane</keyword>
<dbReference type="Gene3D" id="1.20.120.1630">
    <property type="match status" value="1"/>
</dbReference>
<evidence type="ECO:0000313" key="7">
    <source>
        <dbReference type="EMBL" id="RLU55503.1"/>
    </source>
</evidence>
<dbReference type="KEGG" id="siz:SI82_08080"/>
<protein>
    <submittedName>
        <fullName evidence="6">Membrane protein</fullName>
    </submittedName>
</protein>
<dbReference type="STRING" id="1346.BMF34_07990"/>
<dbReference type="RefSeq" id="WP_003101854.1">
    <property type="nucleotide sequence ID" value="NZ_CP010783.1"/>
</dbReference>
<dbReference type="OrthoDB" id="5363370at2"/>
<proteinExistence type="predicted"/>
<dbReference type="EMBL" id="CP007586">
    <property type="protein sequence ID" value="AHY16381.1"/>
    <property type="molecule type" value="Genomic_DNA"/>
</dbReference>
<comment type="subcellular location">
    <subcellularLocation>
        <location evidence="1">Membrane</location>
        <topology evidence="1">Multi-pass membrane protein</topology>
    </subcellularLocation>
</comment>
<evidence type="ECO:0000313" key="6">
    <source>
        <dbReference type="EMBL" id="AHY16381.1"/>
    </source>
</evidence>
<name>A0A1J0N0L6_STRIN</name>
<evidence type="ECO:0000313" key="8">
    <source>
        <dbReference type="Proteomes" id="UP000025245"/>
    </source>
</evidence>
<feature type="transmembrane region" description="Helical" evidence="5">
    <location>
        <begin position="128"/>
        <end position="154"/>
    </location>
</feature>
<dbReference type="EMBL" id="QLQD01000074">
    <property type="protein sequence ID" value="RLU55503.1"/>
    <property type="molecule type" value="Genomic_DNA"/>
</dbReference>
<dbReference type="GO" id="GO:0016020">
    <property type="term" value="C:membrane"/>
    <property type="evidence" value="ECO:0007669"/>
    <property type="project" value="UniProtKB-SubCell"/>
</dbReference>
<dbReference type="Pfam" id="PF04140">
    <property type="entry name" value="ICMT"/>
    <property type="match status" value="1"/>
</dbReference>
<keyword evidence="8" id="KW-1185">Reference proteome</keyword>
<dbReference type="KEGG" id="sio:DW64_07955"/>
<dbReference type="AlphaFoldDB" id="A0A1J0N0L6"/>
<reference evidence="6 8" key="1">
    <citation type="journal article" date="2014" name="Genome Announc.">
        <title>Complete Genome Sequence of a Virulent Strain, Streptococcus iniae ISET0901, Isolated from Diseased Tilapia.</title>
        <authorList>
            <person name="Pridgeon J.W."/>
            <person name="Zhang D."/>
            <person name="Zhang L."/>
        </authorList>
    </citation>
    <scope>NUCLEOTIDE SEQUENCE [LARGE SCALE GENOMIC DNA]</scope>
    <source>
        <strain evidence="6 8">ISET0901</strain>
    </source>
</reference>
<keyword evidence="3 5" id="KW-1133">Transmembrane helix</keyword>
<evidence type="ECO:0000256" key="4">
    <source>
        <dbReference type="ARBA" id="ARBA00023136"/>
    </source>
</evidence>
<dbReference type="KEGG" id="siq:DQ08_07970"/>
<dbReference type="GeneID" id="35765092"/>
<gene>
    <name evidence="7" type="ORF">DIY07_08100</name>
    <name evidence="6" type="ORF">DQ08_07970</name>
</gene>
<dbReference type="InterPro" id="IPR052527">
    <property type="entry name" value="Metal_cation-efflux_comp"/>
</dbReference>
<dbReference type="Proteomes" id="UP000025245">
    <property type="component" value="Chromosome"/>
</dbReference>
<evidence type="ECO:0000256" key="1">
    <source>
        <dbReference type="ARBA" id="ARBA00004141"/>
    </source>
</evidence>
<dbReference type="InterPro" id="IPR007269">
    <property type="entry name" value="ICMT_MeTrfase"/>
</dbReference>
<evidence type="ECO:0000256" key="5">
    <source>
        <dbReference type="SAM" id="Phobius"/>
    </source>
</evidence>
<dbReference type="eggNOG" id="COG1755">
    <property type="taxonomic scope" value="Bacteria"/>
</dbReference>
<dbReference type="Proteomes" id="UP000269148">
    <property type="component" value="Unassembled WGS sequence"/>
</dbReference>
<dbReference type="GO" id="GO:0004671">
    <property type="term" value="F:protein C-terminal S-isoprenylcysteine carboxyl O-methyltransferase activity"/>
    <property type="evidence" value="ECO:0007669"/>
    <property type="project" value="InterPro"/>
</dbReference>
<dbReference type="PANTHER" id="PTHR43847">
    <property type="entry name" value="BLL3993 PROTEIN"/>
    <property type="match status" value="1"/>
</dbReference>
<keyword evidence="2 5" id="KW-0812">Transmembrane</keyword>
<feature type="transmembrane region" description="Helical" evidence="5">
    <location>
        <begin position="67"/>
        <end position="86"/>
    </location>
</feature>
<evidence type="ECO:0000256" key="3">
    <source>
        <dbReference type="ARBA" id="ARBA00022989"/>
    </source>
</evidence>
<sequence>MILVLMMTMFIIRLLFLKISIQNEKRILAEGGKEFGAKNSKFLTLLHIMIYFFALTEALLNKVRLDGIGLLGLSLMVFSIAMLYWVTHLLSGIWTVKLMLKKEHPYVDHWLFKYVKHPNYFLNICPELIGIVLLCHAQITATLLFPFYILSLYIRIREENQLLSEIIIPSTFKKTQLQ</sequence>
<evidence type="ECO:0000256" key="2">
    <source>
        <dbReference type="ARBA" id="ARBA00022692"/>
    </source>
</evidence>
<reference evidence="7 9" key="2">
    <citation type="submission" date="2018-06" db="EMBL/GenBank/DDBJ databases">
        <title>Mutators as drivers of adaptation in pathogenic bacteria and a risk factor for host jumps and vaccine escape.</title>
        <authorList>
            <person name="Barnes A.C."/>
            <person name="Silayeva O."/>
        </authorList>
    </citation>
    <scope>NUCLEOTIDE SEQUENCE [LARGE SCALE GENOMIC DNA]</scope>
    <source>
        <strain evidence="7 9">QMA0445</strain>
    </source>
</reference>